<evidence type="ECO:0008006" key="4">
    <source>
        <dbReference type="Google" id="ProtNLM"/>
    </source>
</evidence>
<evidence type="ECO:0000313" key="2">
    <source>
        <dbReference type="EMBL" id="GMR50618.1"/>
    </source>
</evidence>
<evidence type="ECO:0000256" key="1">
    <source>
        <dbReference type="SAM" id="MobiDB-lite"/>
    </source>
</evidence>
<dbReference type="AlphaFoldDB" id="A0AAN5CTU3"/>
<dbReference type="EMBL" id="BTRK01000004">
    <property type="protein sequence ID" value="GMR50618.1"/>
    <property type="molecule type" value="Genomic_DNA"/>
</dbReference>
<keyword evidence="3" id="KW-1185">Reference proteome</keyword>
<reference evidence="3" key="1">
    <citation type="submission" date="2022-10" db="EMBL/GenBank/DDBJ databases">
        <title>Genome assembly of Pristionchus species.</title>
        <authorList>
            <person name="Yoshida K."/>
            <person name="Sommer R.J."/>
        </authorList>
    </citation>
    <scope>NUCLEOTIDE SEQUENCE [LARGE SCALE GENOMIC DNA]</scope>
    <source>
        <strain evidence="3">RS5460</strain>
    </source>
</reference>
<evidence type="ECO:0000313" key="3">
    <source>
        <dbReference type="Proteomes" id="UP001328107"/>
    </source>
</evidence>
<name>A0AAN5CTU3_9BILA</name>
<dbReference type="Proteomes" id="UP001328107">
    <property type="component" value="Unassembled WGS sequence"/>
</dbReference>
<comment type="caution">
    <text evidence="2">The sequence shown here is derived from an EMBL/GenBank/DDBJ whole genome shotgun (WGS) entry which is preliminary data.</text>
</comment>
<protein>
    <recommendedName>
        <fullName evidence="4">THAP-type domain-containing protein</fullName>
    </recommendedName>
</protein>
<organism evidence="2 3">
    <name type="scientific">Pristionchus mayeri</name>
    <dbReference type="NCBI Taxonomy" id="1317129"/>
    <lineage>
        <taxon>Eukaryota</taxon>
        <taxon>Metazoa</taxon>
        <taxon>Ecdysozoa</taxon>
        <taxon>Nematoda</taxon>
        <taxon>Chromadorea</taxon>
        <taxon>Rhabditida</taxon>
        <taxon>Rhabditina</taxon>
        <taxon>Diplogasteromorpha</taxon>
        <taxon>Diplogasteroidea</taxon>
        <taxon>Neodiplogasteridae</taxon>
        <taxon>Pristionchus</taxon>
    </lineage>
</organism>
<gene>
    <name evidence="2" type="ORF">PMAYCL1PPCAC_20813</name>
</gene>
<proteinExistence type="predicted"/>
<feature type="region of interest" description="Disordered" evidence="1">
    <location>
        <begin position="102"/>
        <end position="124"/>
    </location>
</feature>
<sequence>WVNAVRSTAEERISLLKVVNNKAFISFLCPSHFSPSDYIQCANRSILRPDAIPFFDVNTAQPSQSERFITCRRQEDNCSRNIAKETINNGRFPAENTVVAKGSHIDKTIGEEPIDEPGPSRSWK</sequence>
<accession>A0AAN5CTU3</accession>
<feature type="non-terminal residue" evidence="2">
    <location>
        <position position="1"/>
    </location>
</feature>